<dbReference type="AlphaFoldDB" id="A0A975IIV6"/>
<feature type="transmembrane region" description="Helical" evidence="1">
    <location>
        <begin position="161"/>
        <end position="180"/>
    </location>
</feature>
<organism evidence="2 3">
    <name type="scientific">Thiothrix unzii</name>
    <dbReference type="NCBI Taxonomy" id="111769"/>
    <lineage>
        <taxon>Bacteria</taxon>
        <taxon>Pseudomonadati</taxon>
        <taxon>Pseudomonadota</taxon>
        <taxon>Gammaproteobacteria</taxon>
        <taxon>Thiotrichales</taxon>
        <taxon>Thiotrichaceae</taxon>
        <taxon>Thiothrix</taxon>
    </lineage>
</organism>
<feature type="transmembrane region" description="Helical" evidence="1">
    <location>
        <begin position="271"/>
        <end position="291"/>
    </location>
</feature>
<evidence type="ECO:0000313" key="3">
    <source>
        <dbReference type="Proteomes" id="UP000672009"/>
    </source>
</evidence>
<sequence length="455" mass="50846">MAGIGFELKKMMAGKGWLGVAQAYTYSGIIGSGPWVLSILGILLASALGLSRSGVDQSAEFMSSVTYLIATSLVLSGVLQLLFVRFMADRVYEGKAEWVLPNLLGALTIMSVIAGVIGSTIALLWFRHDPVYALLMLVNFVVLCNLWLTVVFVSGLKQYQAVLLLFFISYALLLLLAWLLRTGGTLGGLLAVLAGHSTLLLTLLVLVMREYQGEATPRFDFMQRRWIHPSLIITGVLFNLGVWIDKWIFWFDPTTSDTVNGVLRASIIYDTPFFLAYLSIIPGMAVFLIKVETDFVETYQRYYSAVNGQGTLSEIQIYRQDMVKSIRDAFKGIFFVQSLCVLLFFWLADDILAWLNLSPLFVHLYRIDLFATLLQVLFLTTLSISFYFNLLRQALWMCLLLTLANALLTLLSLWLGATFYGYGFALALLLATAAGIAALSAKLNRLEYLTFMMQR</sequence>
<feature type="transmembrane region" description="Helical" evidence="1">
    <location>
        <begin position="395"/>
        <end position="415"/>
    </location>
</feature>
<feature type="transmembrane region" description="Helical" evidence="1">
    <location>
        <begin position="186"/>
        <end position="208"/>
    </location>
</feature>
<evidence type="ECO:0000256" key="1">
    <source>
        <dbReference type="SAM" id="Phobius"/>
    </source>
</evidence>
<keyword evidence="1" id="KW-1133">Transmembrane helix</keyword>
<evidence type="ECO:0000313" key="2">
    <source>
        <dbReference type="EMBL" id="QTR54140.1"/>
    </source>
</evidence>
<dbReference type="KEGG" id="tun:J9260_03325"/>
<protein>
    <submittedName>
        <fullName evidence="2">Exopolysaccharide Pel transporter PelG</fullName>
    </submittedName>
</protein>
<feature type="transmembrane region" description="Helical" evidence="1">
    <location>
        <begin position="132"/>
        <end position="154"/>
    </location>
</feature>
<accession>A0A975IIV6</accession>
<feature type="transmembrane region" description="Helical" evidence="1">
    <location>
        <begin position="21"/>
        <end position="45"/>
    </location>
</feature>
<reference evidence="2" key="1">
    <citation type="submission" date="2021-04" db="EMBL/GenBank/DDBJ databases">
        <title>Genomics, taxonomy and metabolism of representatives of sulfur bacteria of the genus Thiothrix: Thiothrix fructosivorans QT, Thiothrix unzii A1T and three new species, Thiothrix subterranea sp. nov., Thiothrix litoralis sp. nov. and 'Candidatus Thiothrix anitrata' sp. nov.</title>
        <authorList>
            <person name="Ravin N.V."/>
            <person name="Smolyakov D."/>
            <person name="Rudenko T.S."/>
            <person name="Mardanov A.V."/>
            <person name="Beletsky A.V."/>
            <person name="Markov N.D."/>
            <person name="Fomenkov A.I."/>
            <person name="Roberts R.J."/>
            <person name="Karnachuk O.V."/>
            <person name="Novikov A."/>
            <person name="Grabovich M.Y."/>
        </authorList>
    </citation>
    <scope>NUCLEOTIDE SEQUENCE</scope>
    <source>
        <strain evidence="2">A1</strain>
    </source>
</reference>
<keyword evidence="1" id="KW-0812">Transmembrane</keyword>
<keyword evidence="1" id="KW-0472">Membrane</keyword>
<dbReference type="Pfam" id="PF16933">
    <property type="entry name" value="PelG"/>
    <property type="match status" value="1"/>
</dbReference>
<keyword evidence="3" id="KW-1185">Reference proteome</keyword>
<dbReference type="Proteomes" id="UP000672009">
    <property type="component" value="Chromosome"/>
</dbReference>
<feature type="transmembrane region" description="Helical" evidence="1">
    <location>
        <begin position="229"/>
        <end position="251"/>
    </location>
</feature>
<feature type="transmembrane region" description="Helical" evidence="1">
    <location>
        <begin position="421"/>
        <end position="443"/>
    </location>
</feature>
<name>A0A975IIV6_9GAMM</name>
<dbReference type="InterPro" id="IPR031617">
    <property type="entry name" value="PelG"/>
</dbReference>
<dbReference type="EMBL" id="CP072793">
    <property type="protein sequence ID" value="QTR54140.1"/>
    <property type="molecule type" value="Genomic_DNA"/>
</dbReference>
<feature type="transmembrane region" description="Helical" evidence="1">
    <location>
        <begin position="367"/>
        <end position="388"/>
    </location>
</feature>
<feature type="transmembrane region" description="Helical" evidence="1">
    <location>
        <begin position="65"/>
        <end position="88"/>
    </location>
</feature>
<feature type="transmembrane region" description="Helical" evidence="1">
    <location>
        <begin position="329"/>
        <end position="347"/>
    </location>
</feature>
<proteinExistence type="predicted"/>
<feature type="transmembrane region" description="Helical" evidence="1">
    <location>
        <begin position="100"/>
        <end position="126"/>
    </location>
</feature>
<gene>
    <name evidence="2" type="primary">pelG</name>
    <name evidence="2" type="ORF">J9260_03325</name>
</gene>
<dbReference type="RefSeq" id="WP_210219640.1">
    <property type="nucleotide sequence ID" value="NZ_CP072793.1"/>
</dbReference>